<comment type="caution">
    <text evidence="2">The sequence shown here is derived from an EMBL/GenBank/DDBJ whole genome shotgun (WGS) entry which is preliminary data.</text>
</comment>
<dbReference type="Gene3D" id="3.40.1000.10">
    <property type="entry name" value="Mog1/PsbP, alpha/beta/alpha sandwich"/>
    <property type="match status" value="1"/>
</dbReference>
<dbReference type="InterPro" id="IPR002683">
    <property type="entry name" value="PsbP_C"/>
</dbReference>
<dbReference type="GO" id="GO:0019898">
    <property type="term" value="C:extrinsic component of membrane"/>
    <property type="evidence" value="ECO:0007669"/>
    <property type="project" value="InterPro"/>
</dbReference>
<dbReference type="Pfam" id="PF01789">
    <property type="entry name" value="PsbP"/>
    <property type="match status" value="1"/>
</dbReference>
<protein>
    <recommendedName>
        <fullName evidence="1">PsbP C-terminal domain-containing protein</fullName>
    </recommendedName>
</protein>
<dbReference type="InterPro" id="IPR016123">
    <property type="entry name" value="Mog1/PsbP_a/b/a-sand"/>
</dbReference>
<gene>
    <name evidence="2" type="ORF">PPROV_000320000</name>
</gene>
<organism evidence="2 3">
    <name type="scientific">Pycnococcus provasolii</name>
    <dbReference type="NCBI Taxonomy" id="41880"/>
    <lineage>
        <taxon>Eukaryota</taxon>
        <taxon>Viridiplantae</taxon>
        <taxon>Chlorophyta</taxon>
        <taxon>Pseudoscourfieldiophyceae</taxon>
        <taxon>Pseudoscourfieldiales</taxon>
        <taxon>Pycnococcaceae</taxon>
        <taxon>Pycnococcus</taxon>
    </lineage>
</organism>
<dbReference type="GO" id="GO:0009654">
    <property type="term" value="C:photosystem II oxygen evolving complex"/>
    <property type="evidence" value="ECO:0007669"/>
    <property type="project" value="InterPro"/>
</dbReference>
<evidence type="ECO:0000259" key="1">
    <source>
        <dbReference type="Pfam" id="PF01789"/>
    </source>
</evidence>
<feature type="domain" description="PsbP C-terminal" evidence="1">
    <location>
        <begin position="102"/>
        <end position="272"/>
    </location>
</feature>
<proteinExistence type="predicted"/>
<keyword evidence="3" id="KW-1185">Reference proteome</keyword>
<sequence length="275" mass="29229">MSAMNTFQKKPSIGSSITRRFSQDNACRRTRVTKVVVMAGGSAAAHTTYEGTRGLLSKRRNVLIQGTGAAAALLTTLLTPSVGAALADEDPNIIGTLNADGTFVDTKQSYELKLSNEKGDWEQVNTRVPGNKNVTVFYLKDKPEVSVSVIVAGTSVEFTKMGAFGSPLEFALQNIVAPLDRAYLCKAPSNNKGPCLEPTAAVVDASDNAGIYQVTYTVEKPGPEGFDRTFFSAVGVGSNGVSQALFTLTAQVPNASKGEYDTMLKATAKSFKLLR</sequence>
<reference evidence="2" key="1">
    <citation type="submission" date="2020-10" db="EMBL/GenBank/DDBJ databases">
        <title>Unveiling of a novel bifunctional photoreceptor, Dualchrome1, isolated from a cosmopolitan green alga.</title>
        <authorList>
            <person name="Suzuki S."/>
            <person name="Kawachi M."/>
        </authorList>
    </citation>
    <scope>NUCLEOTIDE SEQUENCE</scope>
    <source>
        <strain evidence="2">NIES 2893</strain>
    </source>
</reference>
<dbReference type="EMBL" id="BNJQ01000007">
    <property type="protein sequence ID" value="GHP04446.1"/>
    <property type="molecule type" value="Genomic_DNA"/>
</dbReference>
<evidence type="ECO:0000313" key="2">
    <source>
        <dbReference type="EMBL" id="GHP04446.1"/>
    </source>
</evidence>
<dbReference type="PANTHER" id="PTHR31407:SF17">
    <property type="entry name" value="PSBP DOMAIN-CONTAINING PROTEIN 3, CHLOROPLASTIC"/>
    <property type="match status" value="1"/>
</dbReference>
<dbReference type="GO" id="GO:0015979">
    <property type="term" value="P:photosynthesis"/>
    <property type="evidence" value="ECO:0007669"/>
    <property type="project" value="InterPro"/>
</dbReference>
<dbReference type="GO" id="GO:0005509">
    <property type="term" value="F:calcium ion binding"/>
    <property type="evidence" value="ECO:0007669"/>
    <property type="project" value="InterPro"/>
</dbReference>
<dbReference type="PANTHER" id="PTHR31407">
    <property type="match status" value="1"/>
</dbReference>
<evidence type="ECO:0000313" key="3">
    <source>
        <dbReference type="Proteomes" id="UP000660262"/>
    </source>
</evidence>
<dbReference type="Proteomes" id="UP000660262">
    <property type="component" value="Unassembled WGS sequence"/>
</dbReference>
<dbReference type="OrthoDB" id="2013293at2759"/>
<dbReference type="AlphaFoldDB" id="A0A830HAS3"/>
<accession>A0A830HAS3</accession>
<dbReference type="SUPFAM" id="SSF55724">
    <property type="entry name" value="Mog1p/PsbP-like"/>
    <property type="match status" value="1"/>
</dbReference>
<name>A0A830HAS3_9CHLO</name>